<dbReference type="AlphaFoldDB" id="A0A6A6TGK1"/>
<feature type="region of interest" description="Disordered" evidence="1">
    <location>
        <begin position="1"/>
        <end position="85"/>
    </location>
</feature>
<feature type="compositionally biased region" description="Polar residues" evidence="1">
    <location>
        <begin position="477"/>
        <end position="495"/>
    </location>
</feature>
<feature type="compositionally biased region" description="Gly residues" evidence="1">
    <location>
        <begin position="1028"/>
        <end position="1042"/>
    </location>
</feature>
<feature type="compositionally biased region" description="Basic and acidic residues" evidence="1">
    <location>
        <begin position="663"/>
        <end position="673"/>
    </location>
</feature>
<feature type="compositionally biased region" description="Polar residues" evidence="1">
    <location>
        <begin position="793"/>
        <end position="806"/>
    </location>
</feature>
<feature type="region of interest" description="Disordered" evidence="1">
    <location>
        <begin position="744"/>
        <end position="839"/>
    </location>
</feature>
<feature type="region of interest" description="Disordered" evidence="1">
    <location>
        <begin position="432"/>
        <end position="574"/>
    </location>
</feature>
<feature type="compositionally biased region" description="Low complexity" evidence="1">
    <location>
        <begin position="773"/>
        <end position="784"/>
    </location>
</feature>
<feature type="compositionally biased region" description="Acidic residues" evidence="1">
    <location>
        <begin position="1057"/>
        <end position="1068"/>
    </location>
</feature>
<feature type="region of interest" description="Disordered" evidence="1">
    <location>
        <begin position="972"/>
        <end position="994"/>
    </location>
</feature>
<feature type="compositionally biased region" description="Low complexity" evidence="1">
    <location>
        <begin position="1121"/>
        <end position="1131"/>
    </location>
</feature>
<feature type="compositionally biased region" description="Acidic residues" evidence="1">
    <location>
        <begin position="760"/>
        <end position="772"/>
    </location>
</feature>
<protein>
    <submittedName>
        <fullName evidence="2">Uncharacterized protein</fullName>
    </submittedName>
</protein>
<organism evidence="2 3">
    <name type="scientific">Lophiostoma macrostomum CBS 122681</name>
    <dbReference type="NCBI Taxonomy" id="1314788"/>
    <lineage>
        <taxon>Eukaryota</taxon>
        <taxon>Fungi</taxon>
        <taxon>Dikarya</taxon>
        <taxon>Ascomycota</taxon>
        <taxon>Pezizomycotina</taxon>
        <taxon>Dothideomycetes</taxon>
        <taxon>Pleosporomycetidae</taxon>
        <taxon>Pleosporales</taxon>
        <taxon>Lophiostomataceae</taxon>
        <taxon>Lophiostoma</taxon>
    </lineage>
</organism>
<accession>A0A6A6TGK1</accession>
<sequence length="1190" mass="121832">MREDSPDPDPVQTLSTQQSQDAEEPTPVPQTDSAGGLADDLGIPPPPDTMVDDTPIAAAAAPTSTSGIPPGGIADAGGEPPVPSALATPSLAAGVIGAAPAPGGAMTGFVWPTRNTEDIASASVTGTPLSSGDSDFVLDPATLSPTTIPTPDSSSIVVPVVPVATTSSPDASSPPGISDAEPTSVVVPVIAVPSADSDTVLTGTELQVPGPSDTTTPDVPQSAPDNILTSTPLVDEFTTSTPVIATTSAGITPPADDLLFPGSSSIAVQYDQVDDVPHLVGEDASLPATDVPTRLILTPPAAPPTVSAEPVVSSLTYSHFPPGLEPVGTSSPVITSTPVAPIPILSESASASLEILVNPLRPATDADASDIVPSAATTDDVMNPTDDPDSLLDVLPLPGEFDSAIRNSEPTPSAALVHRPVAAPLELTPSAFRKHKTIPPQPIRPTAVPLRPAPSAIKKHQTQPPRPTLPIGALRQDNGQSDEVPNDSDPTSTSLPAGASSDDDAAVDPTDSTDPPVADDPNTFPLDSSAWVYPASTDEPAASEDTDTPVPGPDKQSHPVMPADSSESEQPTACTAADPVTVYVTPDAAWFRLHTPPPSVARVADTDALDGCEAAVWNCGGCVSPNRCVKINACTRSCTRLPYLRTPDDAPVTEATAVSTVRGSRDGDIRRQDSPIAKQDSDLVDDVDSSSRKYVAKRDVVEDEDIDPNDSYNPDDPTWADDDAADPVTGIPSWLADKLEELGTMSSELISNDTDTPEQVAEEESTPTDDSSDTSSEPSDDSPTGTISDDDNATASTTPDTDINSTPEPPTKRQFTSLGLGLDDGVKDPDPVSPLFGSWHWHAAPNWADQRPSASASAPASASTSTGLGVNAGWAPILRPWSRPSATGSGFGTGLKAGAKPWPVPTGVGIPVGAGDAAEIAEAEVEAEVKAYEAVVDALSKGAPFLNSSSSSSSSSPSLEVGGGVVYVPTQAQAQPDVSTPVPDPTDAEPEPETTNLATNFLPLFMGHGPVVPEGVTWKWPTPTGLILSGGSGSGSGNGDGDGNLENMPQVLPDSGAGDDDAEEDGDADTGSGPATGKDTAGLSNSETETQTQTEMLDQPDQPKAYDIAVLDIPSGEQDVSDTTTSQQDTSEQPDEATGLEAPAQDSSTPTVDEGVAPLASSTDASAQTSTLDVSDTASGKQRVRRWWVW</sequence>
<evidence type="ECO:0000313" key="3">
    <source>
        <dbReference type="Proteomes" id="UP000799324"/>
    </source>
</evidence>
<dbReference type="EMBL" id="MU004315">
    <property type="protein sequence ID" value="KAF2658461.1"/>
    <property type="molecule type" value="Genomic_DNA"/>
</dbReference>
<reference evidence="2" key="1">
    <citation type="journal article" date="2020" name="Stud. Mycol.">
        <title>101 Dothideomycetes genomes: a test case for predicting lifestyles and emergence of pathogens.</title>
        <authorList>
            <person name="Haridas S."/>
            <person name="Albert R."/>
            <person name="Binder M."/>
            <person name="Bloem J."/>
            <person name="Labutti K."/>
            <person name="Salamov A."/>
            <person name="Andreopoulos B."/>
            <person name="Baker S."/>
            <person name="Barry K."/>
            <person name="Bills G."/>
            <person name="Bluhm B."/>
            <person name="Cannon C."/>
            <person name="Castanera R."/>
            <person name="Culley D."/>
            <person name="Daum C."/>
            <person name="Ezra D."/>
            <person name="Gonzalez J."/>
            <person name="Henrissat B."/>
            <person name="Kuo A."/>
            <person name="Liang C."/>
            <person name="Lipzen A."/>
            <person name="Lutzoni F."/>
            <person name="Magnuson J."/>
            <person name="Mondo S."/>
            <person name="Nolan M."/>
            <person name="Ohm R."/>
            <person name="Pangilinan J."/>
            <person name="Park H.-J."/>
            <person name="Ramirez L."/>
            <person name="Alfaro M."/>
            <person name="Sun H."/>
            <person name="Tritt A."/>
            <person name="Yoshinaga Y."/>
            <person name="Zwiers L.-H."/>
            <person name="Turgeon B."/>
            <person name="Goodwin S."/>
            <person name="Spatafora J."/>
            <person name="Crous P."/>
            <person name="Grigoriev I."/>
        </authorList>
    </citation>
    <scope>NUCLEOTIDE SEQUENCE</scope>
    <source>
        <strain evidence="2">CBS 122681</strain>
    </source>
</reference>
<evidence type="ECO:0000256" key="1">
    <source>
        <dbReference type="SAM" id="MobiDB-lite"/>
    </source>
</evidence>
<name>A0A6A6TGK1_9PLEO</name>
<feature type="compositionally biased region" description="Low complexity" evidence="1">
    <location>
        <begin position="507"/>
        <end position="521"/>
    </location>
</feature>
<feature type="compositionally biased region" description="Polar residues" evidence="1">
    <location>
        <begin position="744"/>
        <end position="754"/>
    </location>
</feature>
<keyword evidence="3" id="KW-1185">Reference proteome</keyword>
<feature type="compositionally biased region" description="Low complexity" evidence="1">
    <location>
        <begin position="1160"/>
        <end position="1171"/>
    </location>
</feature>
<feature type="region of interest" description="Disordered" evidence="1">
    <location>
        <begin position="1027"/>
        <end position="1181"/>
    </location>
</feature>
<feature type="compositionally biased region" description="Low complexity" evidence="1">
    <location>
        <begin position="52"/>
        <end position="79"/>
    </location>
</feature>
<feature type="region of interest" description="Disordered" evidence="1">
    <location>
        <begin position="655"/>
        <end position="730"/>
    </location>
</feature>
<proteinExistence type="predicted"/>
<gene>
    <name evidence="2" type="ORF">K491DRAFT_690199</name>
</gene>
<dbReference type="Proteomes" id="UP000799324">
    <property type="component" value="Unassembled WGS sequence"/>
</dbReference>
<evidence type="ECO:0000313" key="2">
    <source>
        <dbReference type="EMBL" id="KAF2658461.1"/>
    </source>
</evidence>